<evidence type="ECO:0000313" key="2">
    <source>
        <dbReference type="EMBL" id="RKF16905.1"/>
    </source>
</evidence>
<evidence type="ECO:0000313" key="3">
    <source>
        <dbReference type="Proteomes" id="UP000281128"/>
    </source>
</evidence>
<dbReference type="Proteomes" id="UP000281128">
    <property type="component" value="Unassembled WGS sequence"/>
</dbReference>
<feature type="compositionally biased region" description="Basic and acidic residues" evidence="1">
    <location>
        <begin position="1"/>
        <end position="10"/>
    </location>
</feature>
<keyword evidence="3" id="KW-1185">Reference proteome</keyword>
<dbReference type="AlphaFoldDB" id="A0A3A8B6P3"/>
<reference evidence="2 3" key="1">
    <citation type="submission" date="2018-09" db="EMBL/GenBank/DDBJ databases">
        <title>Roseovarius spongiae sp. nov., isolated from a marine sponge.</title>
        <authorList>
            <person name="Zhuang L."/>
            <person name="Luo L."/>
        </authorList>
    </citation>
    <scope>NUCLEOTIDE SEQUENCE [LARGE SCALE GENOMIC DNA]</scope>
    <source>
        <strain evidence="2 3">HN-E21</strain>
    </source>
</reference>
<proteinExistence type="predicted"/>
<sequence>MDAETLRDGSQRGTDNLPIAASQGVAQDVLRRLFAGSGLMGGRLAPGRCHGPHGGVRVDLEAGKLLEQPDVLGPKMVHSRLRSQGEGEIAERRQASGEILRIAGDVGSKREAEEIV</sequence>
<accession>A0A3A8B6P3</accession>
<comment type="caution">
    <text evidence="2">The sequence shown here is derived from an EMBL/GenBank/DDBJ whole genome shotgun (WGS) entry which is preliminary data.</text>
</comment>
<name>A0A3A8B6P3_9RHOB</name>
<protein>
    <submittedName>
        <fullName evidence="2">Uncharacterized protein</fullName>
    </submittedName>
</protein>
<dbReference type="EMBL" id="RAPE01000001">
    <property type="protein sequence ID" value="RKF16905.1"/>
    <property type="molecule type" value="Genomic_DNA"/>
</dbReference>
<feature type="region of interest" description="Disordered" evidence="1">
    <location>
        <begin position="1"/>
        <end position="21"/>
    </location>
</feature>
<evidence type="ECO:0000256" key="1">
    <source>
        <dbReference type="SAM" id="MobiDB-lite"/>
    </source>
</evidence>
<gene>
    <name evidence="2" type="ORF">D6850_05080</name>
</gene>
<organism evidence="2 3">
    <name type="scientific">Roseovarius spongiae</name>
    <dbReference type="NCBI Taxonomy" id="2320272"/>
    <lineage>
        <taxon>Bacteria</taxon>
        <taxon>Pseudomonadati</taxon>
        <taxon>Pseudomonadota</taxon>
        <taxon>Alphaproteobacteria</taxon>
        <taxon>Rhodobacterales</taxon>
        <taxon>Roseobacteraceae</taxon>
        <taxon>Roseovarius</taxon>
    </lineage>
</organism>